<protein>
    <submittedName>
        <fullName evidence="1">Uncharacterized protein</fullName>
    </submittedName>
</protein>
<keyword evidence="2" id="KW-1185">Reference proteome</keyword>
<name>A0ACC1L6I5_9FUNG</name>
<gene>
    <name evidence="1" type="ORF">H4R21_002429</name>
</gene>
<sequence>MLVQWCLSAQYFSEAELHAAAERITGDAADELQATVESMNGALGPFALALRSGMEQTTGDRRWAVVSTSADPISALGTPYPPATIAVLRHLLELVVTDDGYAIGLHHAVREAAAKCPAATTRRVAEDIVQRLADDGWLTVESQWVGVGQRACIELQPYLADAYPDCIKTCCLCKEMATRGIVCAACAEVLHPHCAERLESAAALSCPACRQRMANSESFGPHRPSRQKSETPL</sequence>
<organism evidence="1 2">
    <name type="scientific">Coemansia helicoidea</name>
    <dbReference type="NCBI Taxonomy" id="1286919"/>
    <lineage>
        <taxon>Eukaryota</taxon>
        <taxon>Fungi</taxon>
        <taxon>Fungi incertae sedis</taxon>
        <taxon>Zoopagomycota</taxon>
        <taxon>Kickxellomycotina</taxon>
        <taxon>Kickxellomycetes</taxon>
        <taxon>Kickxellales</taxon>
        <taxon>Kickxellaceae</taxon>
        <taxon>Coemansia</taxon>
    </lineage>
</organism>
<reference evidence="1" key="1">
    <citation type="submission" date="2022-07" db="EMBL/GenBank/DDBJ databases">
        <title>Phylogenomic reconstructions and comparative analyses of Kickxellomycotina fungi.</title>
        <authorList>
            <person name="Reynolds N.K."/>
            <person name="Stajich J.E."/>
            <person name="Barry K."/>
            <person name="Grigoriev I.V."/>
            <person name="Crous P."/>
            <person name="Smith M.E."/>
        </authorList>
    </citation>
    <scope>NUCLEOTIDE SEQUENCE</scope>
    <source>
        <strain evidence="1">BCRC 34780</strain>
    </source>
</reference>
<evidence type="ECO:0000313" key="2">
    <source>
        <dbReference type="Proteomes" id="UP001140087"/>
    </source>
</evidence>
<dbReference type="EMBL" id="JANBUN010000623">
    <property type="protein sequence ID" value="KAJ2802413.1"/>
    <property type="molecule type" value="Genomic_DNA"/>
</dbReference>
<evidence type="ECO:0000313" key="1">
    <source>
        <dbReference type="EMBL" id="KAJ2802413.1"/>
    </source>
</evidence>
<dbReference type="Proteomes" id="UP001140087">
    <property type="component" value="Unassembled WGS sequence"/>
</dbReference>
<proteinExistence type="predicted"/>
<accession>A0ACC1L6I5</accession>
<comment type="caution">
    <text evidence="1">The sequence shown here is derived from an EMBL/GenBank/DDBJ whole genome shotgun (WGS) entry which is preliminary data.</text>
</comment>